<dbReference type="Proteomes" id="UP000315017">
    <property type="component" value="Chromosome"/>
</dbReference>
<dbReference type="AlphaFoldDB" id="A0A517Y814"/>
<sequence>MTVSVRPVGTVDSREIQVWIDTGFNGDLVLPQQLIEELKLPNSGTVKAILADGSQIAIKTYACQIDWFGELRHLEVVANSGA</sequence>
<reference evidence="1 2" key="1">
    <citation type="submission" date="2019-02" db="EMBL/GenBank/DDBJ databases">
        <title>Deep-cultivation of Planctomycetes and their phenomic and genomic characterization uncovers novel biology.</title>
        <authorList>
            <person name="Wiegand S."/>
            <person name="Jogler M."/>
            <person name="Boedeker C."/>
            <person name="Pinto D."/>
            <person name="Vollmers J."/>
            <person name="Rivas-Marin E."/>
            <person name="Kohn T."/>
            <person name="Peeters S.H."/>
            <person name="Heuer A."/>
            <person name="Rast P."/>
            <person name="Oberbeckmann S."/>
            <person name="Bunk B."/>
            <person name="Jeske O."/>
            <person name="Meyerdierks A."/>
            <person name="Storesund J.E."/>
            <person name="Kallscheuer N."/>
            <person name="Luecker S."/>
            <person name="Lage O.M."/>
            <person name="Pohl T."/>
            <person name="Merkel B.J."/>
            <person name="Hornburger P."/>
            <person name="Mueller R.-W."/>
            <person name="Bruemmer F."/>
            <person name="Labrenz M."/>
            <person name="Spormann A.M."/>
            <person name="Op den Camp H."/>
            <person name="Overmann J."/>
            <person name="Amann R."/>
            <person name="Jetten M.S.M."/>
            <person name="Mascher T."/>
            <person name="Medema M.H."/>
            <person name="Devos D.P."/>
            <person name="Kaster A.-K."/>
            <person name="Ovreas L."/>
            <person name="Rohde M."/>
            <person name="Galperin M.Y."/>
            <person name="Jogler C."/>
        </authorList>
    </citation>
    <scope>NUCLEOTIDE SEQUENCE [LARGE SCALE GENOMIC DNA]</scope>
    <source>
        <strain evidence="1 2">ETA_A8</strain>
    </source>
</reference>
<dbReference type="OrthoDB" id="281448at2"/>
<evidence type="ECO:0008006" key="3">
    <source>
        <dbReference type="Google" id="ProtNLM"/>
    </source>
</evidence>
<accession>A0A517Y814</accession>
<protein>
    <recommendedName>
        <fullName evidence="3">Clan AA aspartic protease</fullName>
    </recommendedName>
</protein>
<gene>
    <name evidence="1" type="ORF">ETAA8_14410</name>
</gene>
<dbReference type="KEGG" id="aagg:ETAA8_14410"/>
<dbReference type="EMBL" id="CP036274">
    <property type="protein sequence ID" value="QDU26363.1"/>
    <property type="molecule type" value="Genomic_DNA"/>
</dbReference>
<keyword evidence="2" id="KW-1185">Reference proteome</keyword>
<name>A0A517Y814_9BACT</name>
<organism evidence="1 2">
    <name type="scientific">Anatilimnocola aggregata</name>
    <dbReference type="NCBI Taxonomy" id="2528021"/>
    <lineage>
        <taxon>Bacteria</taxon>
        <taxon>Pseudomonadati</taxon>
        <taxon>Planctomycetota</taxon>
        <taxon>Planctomycetia</taxon>
        <taxon>Pirellulales</taxon>
        <taxon>Pirellulaceae</taxon>
        <taxon>Anatilimnocola</taxon>
    </lineage>
</organism>
<evidence type="ECO:0000313" key="1">
    <source>
        <dbReference type="EMBL" id="QDU26363.1"/>
    </source>
</evidence>
<evidence type="ECO:0000313" key="2">
    <source>
        <dbReference type="Proteomes" id="UP000315017"/>
    </source>
</evidence>
<proteinExistence type="predicted"/>
<dbReference type="RefSeq" id="WP_145086809.1">
    <property type="nucleotide sequence ID" value="NZ_CP036274.1"/>
</dbReference>